<comment type="caution">
    <text evidence="1">The sequence shown here is derived from an EMBL/GenBank/DDBJ whole genome shotgun (WGS) entry which is preliminary data.</text>
</comment>
<dbReference type="Proteomes" id="UP000521379">
    <property type="component" value="Unassembled WGS sequence"/>
</dbReference>
<dbReference type="PANTHER" id="PTHR30528:SF0">
    <property type="entry name" value="CYTOPLASMIC PROTEIN"/>
    <property type="match status" value="1"/>
</dbReference>
<accession>A0A846TLF8</accession>
<organism evidence="1 2">
    <name type="scientific">Kocuria subflava</name>
    <dbReference type="NCBI Taxonomy" id="1736139"/>
    <lineage>
        <taxon>Bacteria</taxon>
        <taxon>Bacillati</taxon>
        <taxon>Actinomycetota</taxon>
        <taxon>Actinomycetes</taxon>
        <taxon>Micrococcales</taxon>
        <taxon>Micrococcaceae</taxon>
        <taxon>Kocuria</taxon>
    </lineage>
</organism>
<dbReference type="AlphaFoldDB" id="A0A846TLF8"/>
<evidence type="ECO:0000313" key="1">
    <source>
        <dbReference type="EMBL" id="NKE09273.1"/>
    </source>
</evidence>
<keyword evidence="2" id="KW-1185">Reference proteome</keyword>
<sequence>MDRVKVVQIDSVNVLSRSHYLPFYSRLGPYDTERLDRMRDRSPRSLVEYWAHEASLIKAETWPLLTFRMDRAKDQAWGSMRRIHQDQPELVQAVLEETRLRGPITAKELDAAMAVDLPSAREHWGWNWGAVKTALEYLFWAGEITSAGRTAQFERRYVVARQILPTGQGLGSQEAHYQLMKASVRAHGIGSAACFRDYFRLGAAESAVALGQLVADGEVEPVEVDGWKGPLYLDATARRPRKAHVEALLSPFDSLIWQRERTQALFGMRYRLEIYTPAHKRVHGYYVLPFLYGDRLVARVDLKADRQAKILLLQRCTWEPDAPRAAAESLESHLRRMAAWLGLDTVHHQLP</sequence>
<dbReference type="InterPro" id="IPR009351">
    <property type="entry name" value="AlkZ-like"/>
</dbReference>
<dbReference type="EMBL" id="JAAVUN010000006">
    <property type="protein sequence ID" value="NKE09273.1"/>
    <property type="molecule type" value="Genomic_DNA"/>
</dbReference>
<dbReference type="PANTHER" id="PTHR30528">
    <property type="entry name" value="CYTOPLASMIC PROTEIN"/>
    <property type="match status" value="1"/>
</dbReference>
<proteinExistence type="predicted"/>
<name>A0A846TLF8_9MICC</name>
<dbReference type="Pfam" id="PF06224">
    <property type="entry name" value="AlkZ-like"/>
    <property type="match status" value="1"/>
</dbReference>
<protein>
    <submittedName>
        <fullName evidence="1">Winged helix-turn-helix domain-containing protein</fullName>
    </submittedName>
</protein>
<gene>
    <name evidence="1" type="ORF">GTW58_04815</name>
</gene>
<evidence type="ECO:0000313" key="2">
    <source>
        <dbReference type="Proteomes" id="UP000521379"/>
    </source>
</evidence>
<reference evidence="1 2" key="1">
    <citation type="submission" date="2020-02" db="EMBL/GenBank/DDBJ databases">
        <authorList>
            <person name="Sun Q."/>
        </authorList>
    </citation>
    <scope>NUCLEOTIDE SEQUENCE [LARGE SCALE GENOMIC DNA]</scope>
    <source>
        <strain evidence="1 2">YIM 13062</strain>
    </source>
</reference>